<evidence type="ECO:0000313" key="1">
    <source>
        <dbReference type="EMBL" id="ANJ55755.1"/>
    </source>
</evidence>
<evidence type="ECO:0000313" key="2">
    <source>
        <dbReference type="Proteomes" id="UP000078354"/>
    </source>
</evidence>
<gene>
    <name evidence="1" type="ORF">PMA3_11590</name>
</gene>
<protein>
    <submittedName>
        <fullName evidence="1">Uncharacterized protein</fullName>
    </submittedName>
</protein>
<dbReference type="KEGG" id="psil:PMA3_11590"/>
<sequence>MLMGLRRMIGLIVFGCLLGSTAIAGYEECSGIGPREAYNFLDVHGIKACFAYTRVSVKNEGKYSRDPDGISLYSVISSENPKLVYEFPYAGTAGAITDAFFLPVAGAAEEMLFVIHRMEAPRSWDSVGNIYNVSVIRREGDALVLDQKRTRFFDLGGDTVDGQGRSTYVYPYKDQKSVEAAVGSPLFQTIVTEKKIKGSILEKTFLYDGGSEPLLQNSSKTYLIKGDSVLVEDSMAGWCKVSYQAKVKIITKWAQCKSINFSASKVRHANQTG</sequence>
<proteinExistence type="predicted"/>
<dbReference type="EMBL" id="CP014870">
    <property type="protein sequence ID" value="ANJ55755.1"/>
    <property type="molecule type" value="Genomic_DNA"/>
</dbReference>
<accession>A0A191YS93</accession>
<keyword evidence="2" id="KW-1185">Reference proteome</keyword>
<name>A0A191YS93_9PSED</name>
<reference evidence="1 2" key="1">
    <citation type="journal article" date="2018" name="Syst. Appl. Microbiol.">
        <title>Pseudomonas silesiensis sp. nov. strain A3T isolated from a biological pesticide sewage treatment plant and analysis of the complete genome sequence.</title>
        <authorList>
            <person name="Kaminski M.A."/>
            <person name="Furmanczyk E.M."/>
            <person name="Sobczak A."/>
            <person name="Dziembowski A."/>
            <person name="Lipinski L."/>
        </authorList>
    </citation>
    <scope>NUCLEOTIDE SEQUENCE [LARGE SCALE GENOMIC DNA]</scope>
    <source>
        <strain evidence="1 2">A3</strain>
    </source>
</reference>
<dbReference type="Proteomes" id="UP000078354">
    <property type="component" value="Chromosome"/>
</dbReference>
<organism evidence="1 2">
    <name type="scientific">Pseudomonas silesiensis</name>
    <dbReference type="NCBI Taxonomy" id="1853130"/>
    <lineage>
        <taxon>Bacteria</taxon>
        <taxon>Pseudomonadati</taxon>
        <taxon>Pseudomonadota</taxon>
        <taxon>Gammaproteobacteria</taxon>
        <taxon>Pseudomonadales</taxon>
        <taxon>Pseudomonadaceae</taxon>
        <taxon>Pseudomonas</taxon>
    </lineage>
</organism>
<dbReference type="AlphaFoldDB" id="A0A191YS93"/>